<proteinExistence type="predicted"/>
<accession>A0ABW2T7M0</accession>
<evidence type="ECO:0000256" key="1">
    <source>
        <dbReference type="SAM" id="Phobius"/>
    </source>
</evidence>
<dbReference type="RefSeq" id="WP_343961382.1">
    <property type="nucleotide sequence ID" value="NZ_BAAAGK010000005.1"/>
</dbReference>
<name>A0ABW2T7M0_9ACTN</name>
<reference evidence="3" key="1">
    <citation type="journal article" date="2019" name="Int. J. Syst. Evol. Microbiol.">
        <title>The Global Catalogue of Microorganisms (GCM) 10K type strain sequencing project: providing services to taxonomists for standard genome sequencing and annotation.</title>
        <authorList>
            <consortium name="The Broad Institute Genomics Platform"/>
            <consortium name="The Broad Institute Genome Sequencing Center for Infectious Disease"/>
            <person name="Wu L."/>
            <person name="Ma J."/>
        </authorList>
    </citation>
    <scope>NUCLEOTIDE SEQUENCE [LARGE SCALE GENOMIC DNA]</scope>
    <source>
        <strain evidence="3">JCM 10083</strain>
    </source>
</reference>
<evidence type="ECO:0008006" key="4">
    <source>
        <dbReference type="Google" id="ProtNLM"/>
    </source>
</evidence>
<evidence type="ECO:0000313" key="2">
    <source>
        <dbReference type="EMBL" id="MFC7604399.1"/>
    </source>
</evidence>
<feature type="transmembrane region" description="Helical" evidence="1">
    <location>
        <begin position="49"/>
        <end position="66"/>
    </location>
</feature>
<feature type="transmembrane region" description="Helical" evidence="1">
    <location>
        <begin position="182"/>
        <end position="199"/>
    </location>
</feature>
<gene>
    <name evidence="2" type="ORF">ACFQVD_30230</name>
</gene>
<feature type="transmembrane region" description="Helical" evidence="1">
    <location>
        <begin position="20"/>
        <end position="37"/>
    </location>
</feature>
<protein>
    <recommendedName>
        <fullName evidence="4">ABC transporter</fullName>
    </recommendedName>
</protein>
<evidence type="ECO:0000313" key="3">
    <source>
        <dbReference type="Proteomes" id="UP001596514"/>
    </source>
</evidence>
<dbReference type="EMBL" id="JBHTEE010000001">
    <property type="protein sequence ID" value="MFC7604399.1"/>
    <property type="molecule type" value="Genomic_DNA"/>
</dbReference>
<keyword evidence="1" id="KW-0812">Transmembrane</keyword>
<keyword evidence="1" id="KW-1133">Transmembrane helix</keyword>
<sequence length="205" mass="21947">MIRLTQAALLARLSGRVIRWQPLLGALLLTGAILAWPHDEPLTWKGAVWSLRAIAALITLAVVFVLDDAAADMLASVPLSLGVRTALRVGFALVWIVPIWGVSLLVLAPDMPTVWILWSTVELAGLLAAGLAGAALARRRGMREPGVVAAPGVAGGWLLLFTLPGPVAMFTLRPQDWTGAHLRWSLLLVAGLAVLIRMSRDPARR</sequence>
<dbReference type="Proteomes" id="UP001596514">
    <property type="component" value="Unassembled WGS sequence"/>
</dbReference>
<feature type="transmembrane region" description="Helical" evidence="1">
    <location>
        <begin position="148"/>
        <end position="170"/>
    </location>
</feature>
<organism evidence="2 3">
    <name type="scientific">Streptosporangium amethystogenes subsp. fukuiense</name>
    <dbReference type="NCBI Taxonomy" id="698418"/>
    <lineage>
        <taxon>Bacteria</taxon>
        <taxon>Bacillati</taxon>
        <taxon>Actinomycetota</taxon>
        <taxon>Actinomycetes</taxon>
        <taxon>Streptosporangiales</taxon>
        <taxon>Streptosporangiaceae</taxon>
        <taxon>Streptosporangium</taxon>
    </lineage>
</organism>
<feature type="transmembrane region" description="Helical" evidence="1">
    <location>
        <begin position="86"/>
        <end position="108"/>
    </location>
</feature>
<keyword evidence="1" id="KW-0472">Membrane</keyword>
<keyword evidence="3" id="KW-1185">Reference proteome</keyword>
<feature type="transmembrane region" description="Helical" evidence="1">
    <location>
        <begin position="114"/>
        <end position="136"/>
    </location>
</feature>
<comment type="caution">
    <text evidence="2">The sequence shown here is derived from an EMBL/GenBank/DDBJ whole genome shotgun (WGS) entry which is preliminary data.</text>
</comment>